<dbReference type="Gene3D" id="6.10.340.10">
    <property type="match status" value="1"/>
</dbReference>
<evidence type="ECO:0000256" key="7">
    <source>
        <dbReference type="ARBA" id="ARBA00022989"/>
    </source>
</evidence>
<evidence type="ECO:0000313" key="12">
    <source>
        <dbReference type="Proteomes" id="UP000254400"/>
    </source>
</evidence>
<name>A0A378XMT5_PAEPO</name>
<dbReference type="PANTHER" id="PTHR34220">
    <property type="entry name" value="SENSOR HISTIDINE KINASE YPDA"/>
    <property type="match status" value="1"/>
</dbReference>
<feature type="transmembrane region" description="Helical" evidence="9">
    <location>
        <begin position="12"/>
        <end position="32"/>
    </location>
</feature>
<dbReference type="Pfam" id="PF02518">
    <property type="entry name" value="HATPase_c"/>
    <property type="match status" value="1"/>
</dbReference>
<evidence type="ECO:0000256" key="1">
    <source>
        <dbReference type="ARBA" id="ARBA00004651"/>
    </source>
</evidence>
<evidence type="ECO:0000256" key="3">
    <source>
        <dbReference type="ARBA" id="ARBA00022553"/>
    </source>
</evidence>
<keyword evidence="4 11" id="KW-0808">Transferase</keyword>
<dbReference type="InterPro" id="IPR003660">
    <property type="entry name" value="HAMP_dom"/>
</dbReference>
<dbReference type="InterPro" id="IPR050640">
    <property type="entry name" value="Bact_2-comp_sensor_kinase"/>
</dbReference>
<dbReference type="EC" id="2.7.13.3" evidence="11"/>
<keyword evidence="2" id="KW-1003">Cell membrane</keyword>
<dbReference type="SMART" id="SM00304">
    <property type="entry name" value="HAMP"/>
    <property type="match status" value="1"/>
</dbReference>
<keyword evidence="3" id="KW-0597">Phosphoprotein</keyword>
<dbReference type="SUPFAM" id="SSF55874">
    <property type="entry name" value="ATPase domain of HSP90 chaperone/DNA topoisomerase II/histidine kinase"/>
    <property type="match status" value="1"/>
</dbReference>
<dbReference type="GO" id="GO:0000155">
    <property type="term" value="F:phosphorelay sensor kinase activity"/>
    <property type="evidence" value="ECO:0007669"/>
    <property type="project" value="InterPro"/>
</dbReference>
<sequence length="598" mass="67823">MMRRFQSIQYRLFVLFLLSMSSIVLAVSLLFYNRTTVQFHDKISELARKNVSQTAGLFELLLDSYNSLSKSISNNMDLVRLLTTDHSDLPAVNYINERTITNILGAIYYSREDLIGIHVITDTGKVYNYGNYMNVIDTHYEHTEWYREIRRSAGKIAWLGVYPHSVIDQVETRPVFAFGRQLYDLDEHKPIGIVLFEAEPRSILSALHNLRLSTNSQVYLLGHENRIVSATSSDPPPDLRNLEPQVPEEDVIVDRNNEKVVIASKLPFADWSVISVTPSEDLNVELAQTQRYLFIVAPILIMVSALIASIVSRGISLPLKRVIREMKRVETGNFRHTVNIESYEEINQLATSFNHMVRQIAELIELVRISSVSEKNAELHALQTQVNPHFLYNTLDMIYWMLDEKGQDQLGEVVLSLSHMFRYSSHWEEGADVSLREEVEQVGHYLTIIQARLEGRLSVDVHIEERWLDIRLPKMTLQPLIENAVKHGLEPLHADTVGTLLVRAEEYGGVLSLHIIDNGVGMEYERWGVVQVALAEPGKQAGSGQAGGIGLQNLNLRLRHMFGEEYGLRISSAPGAGTTVTVSVPLPQKEEKHEYSDS</sequence>
<dbReference type="Proteomes" id="UP000254400">
    <property type="component" value="Unassembled WGS sequence"/>
</dbReference>
<dbReference type="GO" id="GO:0005886">
    <property type="term" value="C:plasma membrane"/>
    <property type="evidence" value="ECO:0007669"/>
    <property type="project" value="UniProtKB-SubCell"/>
</dbReference>
<evidence type="ECO:0000256" key="9">
    <source>
        <dbReference type="SAM" id="Phobius"/>
    </source>
</evidence>
<protein>
    <submittedName>
        <fullName evidence="11">Signal transduction protein with a C-terminal ATPase domain</fullName>
        <ecNumber evidence="11">2.7.13.3</ecNumber>
    </submittedName>
</protein>
<keyword evidence="5 9" id="KW-0812">Transmembrane</keyword>
<dbReference type="Gene3D" id="3.30.565.10">
    <property type="entry name" value="Histidine kinase-like ATPase, C-terminal domain"/>
    <property type="match status" value="1"/>
</dbReference>
<accession>A0A378XMT5</accession>
<reference evidence="11 12" key="1">
    <citation type="submission" date="2018-06" db="EMBL/GenBank/DDBJ databases">
        <authorList>
            <consortium name="Pathogen Informatics"/>
            <person name="Doyle S."/>
        </authorList>
    </citation>
    <scope>NUCLEOTIDE SEQUENCE [LARGE SCALE GENOMIC DNA]</scope>
    <source>
        <strain evidence="11 12">NCTC10343</strain>
    </source>
</reference>
<comment type="subcellular location">
    <subcellularLocation>
        <location evidence="1">Cell membrane</location>
        <topology evidence="1">Multi-pass membrane protein</topology>
    </subcellularLocation>
</comment>
<dbReference type="CDD" id="cd06225">
    <property type="entry name" value="HAMP"/>
    <property type="match status" value="1"/>
</dbReference>
<dbReference type="GeneID" id="93349208"/>
<evidence type="ECO:0000313" key="11">
    <source>
        <dbReference type="EMBL" id="SUA62575.1"/>
    </source>
</evidence>
<keyword evidence="6" id="KW-0418">Kinase</keyword>
<evidence type="ECO:0000256" key="5">
    <source>
        <dbReference type="ARBA" id="ARBA00022692"/>
    </source>
</evidence>
<organism evidence="11 12">
    <name type="scientific">Paenibacillus polymyxa</name>
    <name type="common">Bacillus polymyxa</name>
    <dbReference type="NCBI Taxonomy" id="1406"/>
    <lineage>
        <taxon>Bacteria</taxon>
        <taxon>Bacillati</taxon>
        <taxon>Bacillota</taxon>
        <taxon>Bacilli</taxon>
        <taxon>Bacillales</taxon>
        <taxon>Paenibacillaceae</taxon>
        <taxon>Paenibacillus</taxon>
    </lineage>
</organism>
<dbReference type="InterPro" id="IPR003594">
    <property type="entry name" value="HATPase_dom"/>
</dbReference>
<dbReference type="CDD" id="cd18773">
    <property type="entry name" value="PDC1_HK_sensor"/>
    <property type="match status" value="1"/>
</dbReference>
<dbReference type="InterPro" id="IPR010559">
    <property type="entry name" value="Sig_transdc_His_kin_internal"/>
</dbReference>
<evidence type="ECO:0000256" key="6">
    <source>
        <dbReference type="ARBA" id="ARBA00022777"/>
    </source>
</evidence>
<evidence type="ECO:0000256" key="4">
    <source>
        <dbReference type="ARBA" id="ARBA00022679"/>
    </source>
</evidence>
<dbReference type="SUPFAM" id="SSF158472">
    <property type="entry name" value="HAMP domain-like"/>
    <property type="match status" value="1"/>
</dbReference>
<evidence type="ECO:0000256" key="8">
    <source>
        <dbReference type="ARBA" id="ARBA00023136"/>
    </source>
</evidence>
<dbReference type="RefSeq" id="WP_019685898.1">
    <property type="nucleotide sequence ID" value="NZ_CP036496.1"/>
</dbReference>
<dbReference type="PANTHER" id="PTHR34220:SF7">
    <property type="entry name" value="SENSOR HISTIDINE KINASE YPDA"/>
    <property type="match status" value="1"/>
</dbReference>
<dbReference type="Pfam" id="PF02743">
    <property type="entry name" value="dCache_1"/>
    <property type="match status" value="1"/>
</dbReference>
<gene>
    <name evidence="11" type="primary">yehU_1</name>
    <name evidence="11" type="ORF">NCTC10343_00384</name>
</gene>
<feature type="domain" description="HAMP" evidence="10">
    <location>
        <begin position="313"/>
        <end position="365"/>
    </location>
</feature>
<proteinExistence type="predicted"/>
<dbReference type="InterPro" id="IPR036890">
    <property type="entry name" value="HATPase_C_sf"/>
</dbReference>
<dbReference type="EMBL" id="UGSC01000001">
    <property type="protein sequence ID" value="SUA62575.1"/>
    <property type="molecule type" value="Genomic_DNA"/>
</dbReference>
<keyword evidence="8 9" id="KW-0472">Membrane</keyword>
<dbReference type="Pfam" id="PF06580">
    <property type="entry name" value="His_kinase"/>
    <property type="match status" value="1"/>
</dbReference>
<keyword evidence="7 9" id="KW-1133">Transmembrane helix</keyword>
<dbReference type="AlphaFoldDB" id="A0A378XMT5"/>
<dbReference type="Pfam" id="PF00672">
    <property type="entry name" value="HAMP"/>
    <property type="match status" value="1"/>
</dbReference>
<evidence type="ECO:0000259" key="10">
    <source>
        <dbReference type="PROSITE" id="PS50885"/>
    </source>
</evidence>
<evidence type="ECO:0000256" key="2">
    <source>
        <dbReference type="ARBA" id="ARBA00022475"/>
    </source>
</evidence>
<dbReference type="InterPro" id="IPR033479">
    <property type="entry name" value="dCache_1"/>
</dbReference>
<dbReference type="PROSITE" id="PS50885">
    <property type="entry name" value="HAMP"/>
    <property type="match status" value="1"/>
</dbReference>
<feature type="transmembrane region" description="Helical" evidence="9">
    <location>
        <begin position="292"/>
        <end position="311"/>
    </location>
</feature>